<feature type="coiled-coil region" evidence="1">
    <location>
        <begin position="1"/>
        <end position="28"/>
    </location>
</feature>
<keyword evidence="1" id="KW-0175">Coiled coil</keyword>
<evidence type="ECO:0000313" key="3">
    <source>
        <dbReference type="Proteomes" id="UP000322530"/>
    </source>
</evidence>
<gene>
    <name evidence="2" type="ORF">KDI_13030</name>
</gene>
<evidence type="ECO:0000256" key="1">
    <source>
        <dbReference type="SAM" id="Coils"/>
    </source>
</evidence>
<dbReference type="AlphaFoldDB" id="A0A5A5T9S5"/>
<protein>
    <submittedName>
        <fullName evidence="2">Uncharacterized protein</fullName>
    </submittedName>
</protein>
<keyword evidence="3" id="KW-1185">Reference proteome</keyword>
<reference evidence="2 3" key="1">
    <citation type="submission" date="2019-01" db="EMBL/GenBank/DDBJ databases">
        <title>Draft genome sequence of Dictyobacter sp. Uno17.</title>
        <authorList>
            <person name="Wang C.M."/>
            <person name="Zheng Y."/>
            <person name="Sakai Y."/>
            <person name="Abe K."/>
            <person name="Yokota A."/>
            <person name="Yabe S."/>
        </authorList>
    </citation>
    <scope>NUCLEOTIDE SEQUENCE [LARGE SCALE GENOMIC DNA]</scope>
    <source>
        <strain evidence="2 3">Uno17</strain>
    </source>
</reference>
<proteinExistence type="predicted"/>
<accession>A0A5A5T9S5</accession>
<name>A0A5A5T9S5_9CHLR</name>
<comment type="caution">
    <text evidence="2">The sequence shown here is derived from an EMBL/GenBank/DDBJ whole genome shotgun (WGS) entry which is preliminary data.</text>
</comment>
<dbReference type="Proteomes" id="UP000322530">
    <property type="component" value="Unassembled WGS sequence"/>
</dbReference>
<dbReference type="EMBL" id="BIXY01000014">
    <property type="protein sequence ID" value="GCF07739.1"/>
    <property type="molecule type" value="Genomic_DNA"/>
</dbReference>
<sequence length="237" mass="27635">MRTLGNHLEQYHQLMARLEENLAQKAQHLVAGSIEAWLKTKPVAPRLEKTLYQELAEVKIEHQEAHKQKLQQRFQPERNSEKLKVIFREEQSQKEDMQRLVGFSAGLQNRWGKLDPRERLSYAELRNRVHTSLLEIFQSHHDQLQQIMQEWPGQEITTRPPAPLADTSLKRINDARAELIKDVHTVADYLQECASLHADLQAIQSEEINSKAQDLLAQSMLRYMQSVALKYQAQLME</sequence>
<evidence type="ECO:0000313" key="2">
    <source>
        <dbReference type="EMBL" id="GCF07739.1"/>
    </source>
</evidence>
<organism evidence="2 3">
    <name type="scientific">Dictyobacter arantiisoli</name>
    <dbReference type="NCBI Taxonomy" id="2014874"/>
    <lineage>
        <taxon>Bacteria</taxon>
        <taxon>Bacillati</taxon>
        <taxon>Chloroflexota</taxon>
        <taxon>Ktedonobacteria</taxon>
        <taxon>Ktedonobacterales</taxon>
        <taxon>Dictyobacteraceae</taxon>
        <taxon>Dictyobacter</taxon>
    </lineage>
</organism>
<dbReference type="RefSeq" id="WP_149400750.1">
    <property type="nucleotide sequence ID" value="NZ_BIXY01000014.1"/>
</dbReference>